<evidence type="ECO:0000259" key="2">
    <source>
        <dbReference type="Pfam" id="PF01408"/>
    </source>
</evidence>
<comment type="caution">
    <text evidence="4">The sequence shown here is derived from an EMBL/GenBank/DDBJ whole genome shotgun (WGS) entry which is preliminary data.</text>
</comment>
<dbReference type="InterPro" id="IPR050463">
    <property type="entry name" value="Gfo/Idh/MocA_oxidrdct_glycsds"/>
</dbReference>
<dbReference type="Pfam" id="PF01408">
    <property type="entry name" value="GFO_IDH_MocA"/>
    <property type="match status" value="1"/>
</dbReference>
<protein>
    <submittedName>
        <fullName evidence="4">Gfo/Idh/MocA family oxidoreductase</fullName>
    </submittedName>
</protein>
<evidence type="ECO:0000256" key="1">
    <source>
        <dbReference type="ARBA" id="ARBA00023002"/>
    </source>
</evidence>
<reference evidence="4" key="1">
    <citation type="submission" date="2024-05" db="EMBL/GenBank/DDBJ databases">
        <title>Alkalihalobacillus sp. strain MEB203 novel alkaliphilic bacterium from Lonar Lake, India.</title>
        <authorList>
            <person name="Joshi A."/>
            <person name="Thite S."/>
            <person name="Mengade P."/>
        </authorList>
    </citation>
    <scope>NUCLEOTIDE SEQUENCE</scope>
    <source>
        <strain evidence="4">MEB 203</strain>
    </source>
</reference>
<evidence type="ECO:0000259" key="3">
    <source>
        <dbReference type="Pfam" id="PF22725"/>
    </source>
</evidence>
<evidence type="ECO:0000313" key="5">
    <source>
        <dbReference type="Proteomes" id="UP001148125"/>
    </source>
</evidence>
<feature type="domain" description="Gfo/Idh/MocA-like oxidoreductase N-terminal" evidence="2">
    <location>
        <begin position="7"/>
        <end position="121"/>
    </location>
</feature>
<dbReference type="Pfam" id="PF22725">
    <property type="entry name" value="GFO_IDH_MocA_C3"/>
    <property type="match status" value="1"/>
</dbReference>
<accession>A0ABT5VKT8</accession>
<dbReference type="PANTHER" id="PTHR43818:SF11">
    <property type="entry name" value="BCDNA.GH03377"/>
    <property type="match status" value="1"/>
</dbReference>
<sequence length="359" mass="40263">MTGNQRIRVGIIGTGFGANVHAPIMQHHPNFEVVAISSVHRGNLEKVKQETGVEAVYDHWKEMLDNESLDLLSIASAPYLHFEMAMEGMKRNLHILCEKPLAFNAKESKEMLQLKDQTGVFGFTNFEWRFLPARQKVKEILASGQLGKLLHIHYKCTFTGYQSLITNKRGWLGQQQFGGGMLGAIGSHMFDSLLWWTSTKVKDIYGQLPVHVPSTIVDGETEKRTAEDAFYTNGTLETGTTFSVELTSAARHKANQWRLEVYGSNGTLVMTDDARVQVALGNETLADVALPSRLEEPTHLSARALSYYQAFYPMLNMVSQTLRDKKVHPHVPTFEHGHDVQLILDAIRLSAKEGKKITL</sequence>
<dbReference type="SUPFAM" id="SSF51735">
    <property type="entry name" value="NAD(P)-binding Rossmann-fold domains"/>
    <property type="match status" value="1"/>
</dbReference>
<keyword evidence="1" id="KW-0560">Oxidoreductase</keyword>
<gene>
    <name evidence="4" type="ORF">N7Z68_22295</name>
</gene>
<dbReference type="InterPro" id="IPR036291">
    <property type="entry name" value="NAD(P)-bd_dom_sf"/>
</dbReference>
<feature type="domain" description="GFO/IDH/MocA-like oxidoreductase" evidence="3">
    <location>
        <begin position="135"/>
        <end position="268"/>
    </location>
</feature>
<dbReference type="InterPro" id="IPR000683">
    <property type="entry name" value="Gfo/Idh/MocA-like_OxRdtase_N"/>
</dbReference>
<dbReference type="Gene3D" id="3.40.50.720">
    <property type="entry name" value="NAD(P)-binding Rossmann-like Domain"/>
    <property type="match status" value="1"/>
</dbReference>
<dbReference type="Gene3D" id="3.30.360.10">
    <property type="entry name" value="Dihydrodipicolinate Reductase, domain 2"/>
    <property type="match status" value="1"/>
</dbReference>
<organism evidence="4 5">
    <name type="scientific">Alkalihalobacterium chitinilyticum</name>
    <dbReference type="NCBI Taxonomy" id="2980103"/>
    <lineage>
        <taxon>Bacteria</taxon>
        <taxon>Bacillati</taxon>
        <taxon>Bacillota</taxon>
        <taxon>Bacilli</taxon>
        <taxon>Bacillales</taxon>
        <taxon>Bacillaceae</taxon>
        <taxon>Alkalihalobacterium</taxon>
    </lineage>
</organism>
<dbReference type="EMBL" id="JAOTPO010000025">
    <property type="protein sequence ID" value="MDE5416063.1"/>
    <property type="molecule type" value="Genomic_DNA"/>
</dbReference>
<name>A0ABT5VKT8_9BACI</name>
<keyword evidence="5" id="KW-1185">Reference proteome</keyword>
<dbReference type="InterPro" id="IPR055170">
    <property type="entry name" value="GFO_IDH_MocA-like_dom"/>
</dbReference>
<proteinExistence type="predicted"/>
<dbReference type="PANTHER" id="PTHR43818">
    <property type="entry name" value="BCDNA.GH03377"/>
    <property type="match status" value="1"/>
</dbReference>
<evidence type="ECO:0000313" key="4">
    <source>
        <dbReference type="EMBL" id="MDE5416063.1"/>
    </source>
</evidence>
<dbReference type="Proteomes" id="UP001148125">
    <property type="component" value="Unassembled WGS sequence"/>
</dbReference>
<dbReference type="SUPFAM" id="SSF55347">
    <property type="entry name" value="Glyceraldehyde-3-phosphate dehydrogenase-like, C-terminal domain"/>
    <property type="match status" value="1"/>
</dbReference>
<dbReference type="RefSeq" id="WP_275120652.1">
    <property type="nucleotide sequence ID" value="NZ_JAOTPO010000025.1"/>
</dbReference>